<organism evidence="2 3">
    <name type="scientific">Actinoallomurus spadix</name>
    <dbReference type="NCBI Taxonomy" id="79912"/>
    <lineage>
        <taxon>Bacteria</taxon>
        <taxon>Bacillati</taxon>
        <taxon>Actinomycetota</taxon>
        <taxon>Actinomycetes</taxon>
        <taxon>Streptosporangiales</taxon>
        <taxon>Thermomonosporaceae</taxon>
        <taxon>Actinoallomurus</taxon>
    </lineage>
</organism>
<dbReference type="Pfam" id="PF18478">
    <property type="entry name" value="PIN_10"/>
    <property type="match status" value="1"/>
</dbReference>
<feature type="domain" description="VapC45 PIN like" evidence="1">
    <location>
        <begin position="11"/>
        <end position="93"/>
    </location>
</feature>
<accession>A0ABN0W116</accession>
<comment type="caution">
    <text evidence="2">The sequence shown here is derived from an EMBL/GenBank/DDBJ whole genome shotgun (WGS) entry which is preliminary data.</text>
</comment>
<keyword evidence="3" id="KW-1185">Reference proteome</keyword>
<proteinExistence type="predicted"/>
<evidence type="ECO:0000313" key="2">
    <source>
        <dbReference type="EMBL" id="GAA0322348.1"/>
    </source>
</evidence>
<dbReference type="InterPro" id="IPR041375">
    <property type="entry name" value="VapC45_PIN-like"/>
</dbReference>
<name>A0ABN0W116_9ACTN</name>
<protein>
    <recommendedName>
        <fullName evidence="1">VapC45 PIN like domain-containing protein</fullName>
    </recommendedName>
</protein>
<dbReference type="Proteomes" id="UP001501822">
    <property type="component" value="Unassembled WGS sequence"/>
</dbReference>
<reference evidence="2 3" key="1">
    <citation type="journal article" date="2019" name="Int. J. Syst. Evol. Microbiol.">
        <title>The Global Catalogue of Microorganisms (GCM) 10K type strain sequencing project: providing services to taxonomists for standard genome sequencing and annotation.</title>
        <authorList>
            <consortium name="The Broad Institute Genomics Platform"/>
            <consortium name="The Broad Institute Genome Sequencing Center for Infectious Disease"/>
            <person name="Wu L."/>
            <person name="Ma J."/>
        </authorList>
    </citation>
    <scope>NUCLEOTIDE SEQUENCE [LARGE SCALE GENOMIC DNA]</scope>
    <source>
        <strain evidence="2 3">JCM 3146</strain>
    </source>
</reference>
<sequence length="144" mass="16053">MASEATESGLRFFLDRGLGSRIVPQALREAGWVLETMDERYGKSESKYIEDTRWIEEATLIGDILLCKDVAIAHNPLEAQVVYMSSAKVFGLSNANIVGRTMADWFLANEARIIDAALKAEGPYIMAVNPSYGLRRLKLAYPPR</sequence>
<evidence type="ECO:0000259" key="1">
    <source>
        <dbReference type="Pfam" id="PF18478"/>
    </source>
</evidence>
<dbReference type="EMBL" id="BAAABM010000007">
    <property type="protein sequence ID" value="GAA0322348.1"/>
    <property type="molecule type" value="Genomic_DNA"/>
</dbReference>
<evidence type="ECO:0000313" key="3">
    <source>
        <dbReference type="Proteomes" id="UP001501822"/>
    </source>
</evidence>
<gene>
    <name evidence="2" type="ORF">GCM10010151_10210</name>
</gene>
<dbReference type="RefSeq" id="WP_252799586.1">
    <property type="nucleotide sequence ID" value="NZ_BAAABM010000007.1"/>
</dbReference>